<gene>
    <name evidence="1" type="ORF">MENT_LOCUS40187</name>
</gene>
<protein>
    <submittedName>
        <fullName evidence="1">Uncharacterized protein</fullName>
    </submittedName>
</protein>
<sequence>MDEENYNKLEVLPEENIFNEENLIGQEMVQEGKLSFNKLDHEIIAHINLNDLYEYSQLKSTELTTKFKDYLSELYSILMQKPQKDKLFNQMLLFINICLMTKLIEEKLEIKKILLNENLIEKGKENGDLNKFKKLKNNWTRFKKIKFIKNYDYVDDKNEVFENILKELIKFYNNLIIFEEEIISNENFG</sequence>
<accession>A0A6V7WKQ7</accession>
<dbReference type="EMBL" id="CAJEWN010000646">
    <property type="protein sequence ID" value="CAD2187590.1"/>
    <property type="molecule type" value="Genomic_DNA"/>
</dbReference>
<proteinExistence type="predicted"/>
<evidence type="ECO:0000313" key="1">
    <source>
        <dbReference type="EMBL" id="CAD2187590.1"/>
    </source>
</evidence>
<evidence type="ECO:0000313" key="2">
    <source>
        <dbReference type="Proteomes" id="UP000580250"/>
    </source>
</evidence>
<name>A0A6V7WKQ7_MELEN</name>
<reference evidence="1 2" key="1">
    <citation type="submission" date="2020-08" db="EMBL/GenBank/DDBJ databases">
        <authorList>
            <person name="Koutsovoulos G."/>
            <person name="Danchin GJ E."/>
        </authorList>
    </citation>
    <scope>NUCLEOTIDE SEQUENCE [LARGE SCALE GENOMIC DNA]</scope>
</reference>
<dbReference type="AlphaFoldDB" id="A0A6V7WKQ7"/>
<comment type="caution">
    <text evidence="1">The sequence shown here is derived from an EMBL/GenBank/DDBJ whole genome shotgun (WGS) entry which is preliminary data.</text>
</comment>
<dbReference type="Proteomes" id="UP000580250">
    <property type="component" value="Unassembled WGS sequence"/>
</dbReference>
<organism evidence="1 2">
    <name type="scientific">Meloidogyne enterolobii</name>
    <name type="common">Root-knot nematode worm</name>
    <name type="synonym">Meloidogyne mayaguensis</name>
    <dbReference type="NCBI Taxonomy" id="390850"/>
    <lineage>
        <taxon>Eukaryota</taxon>
        <taxon>Metazoa</taxon>
        <taxon>Ecdysozoa</taxon>
        <taxon>Nematoda</taxon>
        <taxon>Chromadorea</taxon>
        <taxon>Rhabditida</taxon>
        <taxon>Tylenchina</taxon>
        <taxon>Tylenchomorpha</taxon>
        <taxon>Tylenchoidea</taxon>
        <taxon>Meloidogynidae</taxon>
        <taxon>Meloidogyninae</taxon>
        <taxon>Meloidogyne</taxon>
    </lineage>
</organism>